<gene>
    <name evidence="3" type="ORF">EZ437_20015</name>
</gene>
<evidence type="ECO:0000313" key="4">
    <source>
        <dbReference type="Proteomes" id="UP000293347"/>
    </source>
</evidence>
<evidence type="ECO:0000256" key="1">
    <source>
        <dbReference type="ARBA" id="ARBA00022801"/>
    </source>
</evidence>
<sequence length="490" mass="54630">MRTFVVLILLYLFSAKTGIAQTIFKIAEVLQSNMVIQQKRPFKVWGTATPGSVVTIEADWSKSLTIKADNRGNFIALIYVPAAQKGDFTSRKISIKNNGQATVLSNLLIGDVWLCSGQSNMQFKVSEDKNAATELPAANYPNIRLFSADLNFSATPIHTIKGKWQACTPESVKNFSSAGYFFGKTLFHRLNIPIGLIFSGIGASKVEAFIPQDVLAADKALDSAYLTPYLNSPKSKEKIDGGFSFEKVMRPYLLYNAMIHPLINLSLSGFCWYQGEGNRNEREVYTLATQTMIRAWRERFGQGDLPFYYIQVAPYFYEKEDPELNDYAFFREAQERISTLKNTSMVVSMDVGEAKDLHPKQKRALGIRLARTALNLHYGMDTVAYKGPHCKSMQVKGNTAVIYFDKESVKSGLSTKDGKAPQFFTIAGADGVFHDAEAKIAGQTVVVSSDKVPQPVAVRYAFTNYPVTNLQNTKGLPAVPFRTDNWPEKR</sequence>
<dbReference type="EMBL" id="SJSL01000009">
    <property type="protein sequence ID" value="TCC97375.1"/>
    <property type="molecule type" value="Genomic_DNA"/>
</dbReference>
<reference evidence="3 4" key="1">
    <citation type="submission" date="2019-02" db="EMBL/GenBank/DDBJ databases">
        <title>Pedobacter sp. RP-1-14 sp. nov., isolated from Arctic soil.</title>
        <authorList>
            <person name="Dahal R.H."/>
        </authorList>
    </citation>
    <scope>NUCLEOTIDE SEQUENCE [LARGE SCALE GENOMIC DNA]</scope>
    <source>
        <strain evidence="3 4">RP-1-14</strain>
    </source>
</reference>
<dbReference type="Pfam" id="PF03629">
    <property type="entry name" value="SASA"/>
    <property type="match status" value="2"/>
</dbReference>
<dbReference type="Gene3D" id="3.40.50.1110">
    <property type="entry name" value="SGNH hydrolase"/>
    <property type="match status" value="1"/>
</dbReference>
<dbReference type="OrthoDB" id="9816001at2"/>
<dbReference type="AlphaFoldDB" id="A0A4R0NB43"/>
<dbReference type="GO" id="GO:0005975">
    <property type="term" value="P:carbohydrate metabolic process"/>
    <property type="evidence" value="ECO:0007669"/>
    <property type="project" value="TreeGrafter"/>
</dbReference>
<keyword evidence="4" id="KW-1185">Reference proteome</keyword>
<feature type="domain" description="Sialate O-acetylesterase" evidence="2">
    <location>
        <begin position="111"/>
        <end position="212"/>
    </location>
</feature>
<feature type="domain" description="Sialate O-acetylesterase" evidence="2">
    <location>
        <begin position="241"/>
        <end position="374"/>
    </location>
</feature>
<evidence type="ECO:0000313" key="3">
    <source>
        <dbReference type="EMBL" id="TCC97375.1"/>
    </source>
</evidence>
<dbReference type="PANTHER" id="PTHR22901:SF0">
    <property type="entry name" value="SIALATE O-ACETYLESTERASE"/>
    <property type="match status" value="1"/>
</dbReference>
<dbReference type="GO" id="GO:0001681">
    <property type="term" value="F:sialate O-acetylesterase activity"/>
    <property type="evidence" value="ECO:0007669"/>
    <property type="project" value="InterPro"/>
</dbReference>
<proteinExistence type="predicted"/>
<dbReference type="Proteomes" id="UP000293347">
    <property type="component" value="Unassembled WGS sequence"/>
</dbReference>
<comment type="caution">
    <text evidence="3">The sequence shown here is derived from an EMBL/GenBank/DDBJ whole genome shotgun (WGS) entry which is preliminary data.</text>
</comment>
<dbReference type="InterPro" id="IPR036514">
    <property type="entry name" value="SGNH_hydro_sf"/>
</dbReference>
<dbReference type="SUPFAM" id="SSF52266">
    <property type="entry name" value="SGNH hydrolase"/>
    <property type="match status" value="1"/>
</dbReference>
<organism evidence="3 4">
    <name type="scientific">Pedobacter psychroterrae</name>
    <dbReference type="NCBI Taxonomy" id="2530453"/>
    <lineage>
        <taxon>Bacteria</taxon>
        <taxon>Pseudomonadati</taxon>
        <taxon>Bacteroidota</taxon>
        <taxon>Sphingobacteriia</taxon>
        <taxon>Sphingobacteriales</taxon>
        <taxon>Sphingobacteriaceae</taxon>
        <taxon>Pedobacter</taxon>
    </lineage>
</organism>
<evidence type="ECO:0000259" key="2">
    <source>
        <dbReference type="Pfam" id="PF03629"/>
    </source>
</evidence>
<dbReference type="PANTHER" id="PTHR22901">
    <property type="entry name" value="SIALATE O-ACETYLESTERASE"/>
    <property type="match status" value="1"/>
</dbReference>
<accession>A0A4R0NB43</accession>
<dbReference type="InterPro" id="IPR039329">
    <property type="entry name" value="SIAE"/>
</dbReference>
<dbReference type="RefSeq" id="WP_131597891.1">
    <property type="nucleotide sequence ID" value="NZ_SJSL01000009.1"/>
</dbReference>
<keyword evidence="1" id="KW-0378">Hydrolase</keyword>
<name>A0A4R0NB43_9SPHI</name>
<protein>
    <submittedName>
        <fullName evidence="3">Sialate O-acetylesterase</fullName>
    </submittedName>
</protein>
<dbReference type="InterPro" id="IPR005181">
    <property type="entry name" value="SASA"/>
</dbReference>